<protein>
    <recommendedName>
        <fullName evidence="3">DDE Tnp4 domain-containing protein</fullName>
    </recommendedName>
</protein>
<proteinExistence type="predicted"/>
<keyword evidence="2" id="KW-1185">Reference proteome</keyword>
<reference evidence="1" key="1">
    <citation type="submission" date="2024-04" db="EMBL/GenBank/DDBJ databases">
        <authorList>
            <consortium name="Molecular Ecology Group"/>
        </authorList>
    </citation>
    <scope>NUCLEOTIDE SEQUENCE</scope>
</reference>
<dbReference type="Proteomes" id="UP001497644">
    <property type="component" value="Chromosome 3"/>
</dbReference>
<evidence type="ECO:0000313" key="1">
    <source>
        <dbReference type="EMBL" id="CAL1680979.1"/>
    </source>
</evidence>
<evidence type="ECO:0008006" key="3">
    <source>
        <dbReference type="Google" id="ProtNLM"/>
    </source>
</evidence>
<dbReference type="AlphaFoldDB" id="A0AAV2NLH7"/>
<accession>A0AAV2NLH7</accession>
<sequence length="94" mass="11043">MAIERVFGQLKGRFRRIKFFNEYRDLPFVINTVVAACILHNYCIEKNDTYDFSEVLNDCTSVITNDIEQEAIDNGTVGMDRRTELFYEMFPNCL</sequence>
<evidence type="ECO:0000313" key="2">
    <source>
        <dbReference type="Proteomes" id="UP001497644"/>
    </source>
</evidence>
<name>A0AAV2NLH7_9HYME</name>
<gene>
    <name evidence="1" type="ORF">LPLAT_LOCUS7146</name>
</gene>
<dbReference type="EMBL" id="OZ034826">
    <property type="protein sequence ID" value="CAL1680979.1"/>
    <property type="molecule type" value="Genomic_DNA"/>
</dbReference>
<organism evidence="1 2">
    <name type="scientific">Lasius platythorax</name>
    <dbReference type="NCBI Taxonomy" id="488582"/>
    <lineage>
        <taxon>Eukaryota</taxon>
        <taxon>Metazoa</taxon>
        <taxon>Ecdysozoa</taxon>
        <taxon>Arthropoda</taxon>
        <taxon>Hexapoda</taxon>
        <taxon>Insecta</taxon>
        <taxon>Pterygota</taxon>
        <taxon>Neoptera</taxon>
        <taxon>Endopterygota</taxon>
        <taxon>Hymenoptera</taxon>
        <taxon>Apocrita</taxon>
        <taxon>Aculeata</taxon>
        <taxon>Formicoidea</taxon>
        <taxon>Formicidae</taxon>
        <taxon>Formicinae</taxon>
        <taxon>Lasius</taxon>
        <taxon>Lasius</taxon>
    </lineage>
</organism>